<gene>
    <name evidence="1" type="ORF">GCM10009019_13710</name>
</gene>
<evidence type="ECO:0000313" key="1">
    <source>
        <dbReference type="EMBL" id="GAA0651909.1"/>
    </source>
</evidence>
<evidence type="ECO:0000313" key="2">
    <source>
        <dbReference type="Proteomes" id="UP001500194"/>
    </source>
</evidence>
<dbReference type="RefSeq" id="WP_264476813.1">
    <property type="nucleotide sequence ID" value="NZ_BAAADU010000002.1"/>
</dbReference>
<organism evidence="1 2">
    <name type="scientific">Salarchaeum japonicum</name>
    <dbReference type="NCBI Taxonomy" id="555573"/>
    <lineage>
        <taxon>Archaea</taxon>
        <taxon>Methanobacteriati</taxon>
        <taxon>Methanobacteriota</taxon>
        <taxon>Stenosarchaea group</taxon>
        <taxon>Halobacteria</taxon>
        <taxon>Halobacteriales</taxon>
        <taxon>Halobacteriaceae</taxon>
    </lineage>
</organism>
<sequence length="43" mass="4637">MTTEEKLAVVALALGYCILTGFDPLAGLEAWIESQAQDALTPW</sequence>
<name>A0AAV3T0A3_9EURY</name>
<dbReference type="EMBL" id="BAAADU010000002">
    <property type="protein sequence ID" value="GAA0651909.1"/>
    <property type="molecule type" value="Genomic_DNA"/>
</dbReference>
<dbReference type="Proteomes" id="UP001500194">
    <property type="component" value="Unassembled WGS sequence"/>
</dbReference>
<reference evidence="1 2" key="1">
    <citation type="journal article" date="2019" name="Int. J. Syst. Evol. Microbiol.">
        <title>The Global Catalogue of Microorganisms (GCM) 10K type strain sequencing project: providing services to taxonomists for standard genome sequencing and annotation.</title>
        <authorList>
            <consortium name="The Broad Institute Genomics Platform"/>
            <consortium name="The Broad Institute Genome Sequencing Center for Infectious Disease"/>
            <person name="Wu L."/>
            <person name="Ma J."/>
        </authorList>
    </citation>
    <scope>NUCLEOTIDE SEQUENCE [LARGE SCALE GENOMIC DNA]</scope>
    <source>
        <strain evidence="1 2">JCM 16327</strain>
    </source>
</reference>
<protein>
    <submittedName>
        <fullName evidence="1">Uncharacterized protein</fullName>
    </submittedName>
</protein>
<accession>A0AAV3T0A3</accession>
<comment type="caution">
    <text evidence="1">The sequence shown here is derived from an EMBL/GenBank/DDBJ whole genome shotgun (WGS) entry which is preliminary data.</text>
</comment>
<proteinExistence type="predicted"/>
<keyword evidence="2" id="KW-1185">Reference proteome</keyword>
<dbReference type="AlphaFoldDB" id="A0AAV3T0A3"/>
<dbReference type="GeneID" id="76042426"/>